<gene>
    <name evidence="2" type="ORF">CGZ90_17130</name>
</gene>
<comment type="caution">
    <text evidence="2">The sequence shown here is derived from an EMBL/GenBank/DDBJ whole genome shotgun (WGS) entry which is preliminary data.</text>
</comment>
<name>A0A235F663_9BACL</name>
<accession>A0A235F663</accession>
<reference evidence="2 3" key="1">
    <citation type="submission" date="2017-07" db="EMBL/GenBank/DDBJ databases">
        <title>Fictibacillus sp. nov. GDSW-R2A3 Genome sequencing and assembly.</title>
        <authorList>
            <person name="Mayilraj S."/>
        </authorList>
    </citation>
    <scope>NUCLEOTIDE SEQUENCE [LARGE SCALE GENOMIC DNA]</scope>
    <source>
        <strain evidence="2 3">GDSW-R2A3</strain>
    </source>
</reference>
<dbReference type="AlphaFoldDB" id="A0A235F663"/>
<sequence length="135" mass="16308">MRKLADSKSKKSQIENKIKKLVKKLNNELDKAKKKAIRKELKILENKLVSVKREIYKYSYNPKRDEIERKNKEELIKKKEEEERLRLIQEDLKNRAQKTPYVRYKKVKKIKSNKVCPSCNTPFNFNFGFQRCRCS</sequence>
<dbReference type="Proteomes" id="UP000215059">
    <property type="component" value="Unassembled WGS sequence"/>
</dbReference>
<organism evidence="2 3">
    <name type="scientific">Fictibacillus aquaticus</name>
    <dbReference type="NCBI Taxonomy" id="2021314"/>
    <lineage>
        <taxon>Bacteria</taxon>
        <taxon>Bacillati</taxon>
        <taxon>Bacillota</taxon>
        <taxon>Bacilli</taxon>
        <taxon>Bacillales</taxon>
        <taxon>Fictibacillaceae</taxon>
        <taxon>Fictibacillus</taxon>
    </lineage>
</organism>
<evidence type="ECO:0000313" key="2">
    <source>
        <dbReference type="EMBL" id="OYD56732.1"/>
    </source>
</evidence>
<evidence type="ECO:0000313" key="3">
    <source>
        <dbReference type="Proteomes" id="UP000215059"/>
    </source>
</evidence>
<evidence type="ECO:0000256" key="1">
    <source>
        <dbReference type="SAM" id="Coils"/>
    </source>
</evidence>
<dbReference type="EMBL" id="NOII01000011">
    <property type="protein sequence ID" value="OYD56732.1"/>
    <property type="molecule type" value="Genomic_DNA"/>
</dbReference>
<proteinExistence type="predicted"/>
<keyword evidence="1" id="KW-0175">Coiled coil</keyword>
<protein>
    <submittedName>
        <fullName evidence="2">Uncharacterized protein</fullName>
    </submittedName>
</protein>
<keyword evidence="3" id="KW-1185">Reference proteome</keyword>
<feature type="coiled-coil region" evidence="1">
    <location>
        <begin position="4"/>
        <end position="98"/>
    </location>
</feature>
<dbReference type="RefSeq" id="WP_094253747.1">
    <property type="nucleotide sequence ID" value="NZ_JBHLXL010000002.1"/>
</dbReference>